<dbReference type="InterPro" id="IPR008949">
    <property type="entry name" value="Isoprenoid_synthase_dom_sf"/>
</dbReference>
<name>A0A5K7S6I9_9BACT</name>
<dbReference type="PANTHER" id="PTHR31480">
    <property type="entry name" value="BIFUNCTIONAL LYCOPENE CYCLASE/PHYTOENE SYNTHASE"/>
    <property type="match status" value="1"/>
</dbReference>
<dbReference type="KEGG" id="anf:AQPE_1111"/>
<reference evidence="1" key="1">
    <citation type="journal article" date="2020" name="Int. J. Syst. Evol. Microbiol.">
        <title>Aquipluma nitroreducens gen. nov. sp. nov., a novel facultatively anaerobic bacterium isolated from a freshwater lake.</title>
        <authorList>
            <person name="Watanabe M."/>
            <person name="Kojima H."/>
            <person name="Fukui M."/>
        </authorList>
    </citation>
    <scope>NUCLEOTIDE SEQUENCE</scope>
    <source>
        <strain evidence="1">MeG22</strain>
    </source>
</reference>
<accession>A0A5K7S6I9</accession>
<organism evidence="1 2">
    <name type="scientific">Aquipluma nitroreducens</name>
    <dbReference type="NCBI Taxonomy" id="2010828"/>
    <lineage>
        <taxon>Bacteria</taxon>
        <taxon>Pseudomonadati</taxon>
        <taxon>Bacteroidota</taxon>
        <taxon>Bacteroidia</taxon>
        <taxon>Marinilabiliales</taxon>
        <taxon>Prolixibacteraceae</taxon>
        <taxon>Aquipluma</taxon>
    </lineage>
</organism>
<evidence type="ECO:0000313" key="2">
    <source>
        <dbReference type="Proteomes" id="UP001193389"/>
    </source>
</evidence>
<keyword evidence="2" id="KW-1185">Reference proteome</keyword>
<dbReference type="Gene3D" id="1.10.600.10">
    <property type="entry name" value="Farnesyl Diphosphate Synthase"/>
    <property type="match status" value="1"/>
</dbReference>
<evidence type="ECO:0000313" key="1">
    <source>
        <dbReference type="EMBL" id="BBE16964.1"/>
    </source>
</evidence>
<dbReference type="Pfam" id="PF00494">
    <property type="entry name" value="SQS_PSY"/>
    <property type="match status" value="1"/>
</dbReference>
<proteinExistence type="predicted"/>
<evidence type="ECO:0008006" key="3">
    <source>
        <dbReference type="Google" id="ProtNLM"/>
    </source>
</evidence>
<dbReference type="Proteomes" id="UP001193389">
    <property type="component" value="Chromosome"/>
</dbReference>
<gene>
    <name evidence="1" type="ORF">AQPE_1111</name>
</gene>
<dbReference type="SUPFAM" id="SSF48576">
    <property type="entry name" value="Terpenoid synthases"/>
    <property type="match status" value="1"/>
</dbReference>
<dbReference type="InterPro" id="IPR002060">
    <property type="entry name" value="Squ/phyt_synthse"/>
</dbReference>
<dbReference type="AlphaFoldDB" id="A0A5K7S6I9"/>
<dbReference type="GO" id="GO:0016765">
    <property type="term" value="F:transferase activity, transferring alkyl or aryl (other than methyl) groups"/>
    <property type="evidence" value="ECO:0007669"/>
    <property type="project" value="UniProtKB-ARBA"/>
</dbReference>
<sequence length="315" mass="36971">METQVQTPIDLYYQIFDSIDFEKIIDHPNILIAANFWDKERYQAAKNCYKFMRAIDDLIDNYKTEHITIDPENQAQFETDVYRWINTIAEASQEIPSQRELIETVHRFSIPFWPLEAFAKSMIYDIYHDGFPTLQGFIDYAGGASVAPASIFVHLCGLTKKDGNYISPVFDVKRVSTPCAIFSYLVHIIRDFQKDHLNNLNYFPDDLIAKYGMNRQQLLFMAKGGQITDGFRKMVRELYEVADTYRDETYRMIEEIRPFLEPRCQLSLEIIFALYLMVFERIDIEHGTFSTNELNPTPEEIKERVGQVIERFEVV</sequence>
<protein>
    <recommendedName>
        <fullName evidence="3">Phytoene synthase</fullName>
    </recommendedName>
</protein>
<dbReference type="EMBL" id="AP018694">
    <property type="protein sequence ID" value="BBE16964.1"/>
    <property type="molecule type" value="Genomic_DNA"/>
</dbReference>
<dbReference type="RefSeq" id="WP_318349996.1">
    <property type="nucleotide sequence ID" value="NZ_AP018694.1"/>
</dbReference>